<dbReference type="GO" id="GO:0032259">
    <property type="term" value="P:methylation"/>
    <property type="evidence" value="ECO:0007669"/>
    <property type="project" value="UniProtKB-KW"/>
</dbReference>
<keyword evidence="4 10" id="KW-0489">Methyltransferase</keyword>
<dbReference type="InterPro" id="IPR025770">
    <property type="entry name" value="PPMT_MeTrfase"/>
</dbReference>
<evidence type="ECO:0000256" key="9">
    <source>
        <dbReference type="ARBA" id="ARBA00023136"/>
    </source>
</evidence>
<gene>
    <name evidence="11" type="ordered locus">Cd36_61230</name>
    <name evidence="12" type="ORF">CD36_61230</name>
</gene>
<dbReference type="GO" id="GO:0005789">
    <property type="term" value="C:endoplasmic reticulum membrane"/>
    <property type="evidence" value="ECO:0007669"/>
    <property type="project" value="UniProtKB-SubCell"/>
</dbReference>
<feature type="transmembrane region" description="Helical" evidence="10">
    <location>
        <begin position="50"/>
        <end position="67"/>
    </location>
</feature>
<dbReference type="OrthoDB" id="422086at2759"/>
<comment type="subcellular location">
    <subcellularLocation>
        <location evidence="10">Endoplasmic reticulum membrane</location>
        <topology evidence="10">Multi-pass membrane protein</topology>
    </subcellularLocation>
    <subcellularLocation>
        <location evidence="1">Membrane</location>
        <topology evidence="1">Multi-pass membrane protein</topology>
    </subcellularLocation>
</comment>
<dbReference type="GeneID" id="8048774"/>
<dbReference type="EC" id="2.1.1.100" evidence="3 10"/>
<evidence type="ECO:0000256" key="3">
    <source>
        <dbReference type="ARBA" id="ARBA00012151"/>
    </source>
</evidence>
<evidence type="ECO:0000256" key="5">
    <source>
        <dbReference type="ARBA" id="ARBA00022679"/>
    </source>
</evidence>
<evidence type="ECO:0000256" key="4">
    <source>
        <dbReference type="ARBA" id="ARBA00022603"/>
    </source>
</evidence>
<evidence type="ECO:0000256" key="1">
    <source>
        <dbReference type="ARBA" id="ARBA00004141"/>
    </source>
</evidence>
<dbReference type="InterPro" id="IPR007269">
    <property type="entry name" value="ICMT_MeTrfase"/>
</dbReference>
<dbReference type="CGD" id="CAL0000164020">
    <property type="gene designation" value="Cd36_61230"/>
</dbReference>
<comment type="similarity">
    <text evidence="2 10">Belongs to the class VI-like SAM-binding methyltransferase superfamily. Isoprenylcysteine carboxyl methyltransferase family.</text>
</comment>
<evidence type="ECO:0000313" key="11">
    <source>
        <dbReference type="CGD" id="CAL0000164020"/>
    </source>
</evidence>
<evidence type="ECO:0000256" key="8">
    <source>
        <dbReference type="ARBA" id="ARBA00022989"/>
    </source>
</evidence>
<dbReference type="Pfam" id="PF04140">
    <property type="entry name" value="ICMT"/>
    <property type="match status" value="1"/>
</dbReference>
<comment type="catalytic activity">
    <reaction evidence="10">
        <text>[protein]-C-terminal S-[(2E,6E)-farnesyl]-L-cysteine + S-adenosyl-L-methionine = [protein]-C-terminal S-[(2E,6E)-farnesyl]-L-cysteine methyl ester + S-adenosyl-L-homocysteine</text>
        <dbReference type="Rhea" id="RHEA:21672"/>
        <dbReference type="Rhea" id="RHEA-COMP:12125"/>
        <dbReference type="Rhea" id="RHEA-COMP:12126"/>
        <dbReference type="ChEBI" id="CHEBI:57856"/>
        <dbReference type="ChEBI" id="CHEBI:59789"/>
        <dbReference type="ChEBI" id="CHEBI:90510"/>
        <dbReference type="ChEBI" id="CHEBI:90511"/>
        <dbReference type="EC" id="2.1.1.100"/>
    </reaction>
</comment>
<dbReference type="PANTHER" id="PTHR12714:SF9">
    <property type="entry name" value="PROTEIN-S-ISOPRENYLCYSTEINE O-METHYLTRANSFERASE"/>
    <property type="match status" value="1"/>
</dbReference>
<evidence type="ECO:0000256" key="10">
    <source>
        <dbReference type="RuleBase" id="RU362022"/>
    </source>
</evidence>
<dbReference type="GO" id="GO:0004671">
    <property type="term" value="F:protein C-terminal S-isoprenylcysteine carboxyl O-methyltransferase activity"/>
    <property type="evidence" value="ECO:0007669"/>
    <property type="project" value="UniProtKB-EC"/>
</dbReference>
<keyword evidence="6 10" id="KW-0949">S-adenosyl-L-methionine</keyword>
<keyword evidence="5 12" id="KW-0808">Transferase</keyword>
<dbReference type="RefSeq" id="XP_002420903.1">
    <property type="nucleotide sequence ID" value="XM_002420858.1"/>
</dbReference>
<dbReference type="PANTHER" id="PTHR12714">
    <property type="entry name" value="PROTEIN-S ISOPRENYLCYSTEINE O-METHYLTRANSFERASE"/>
    <property type="match status" value="1"/>
</dbReference>
<reference evidence="12 13" key="1">
    <citation type="journal article" date="2009" name="Genome Res.">
        <title>Comparative genomics of the fungal pathogens Candida dubliniensis and Candida albicans.</title>
        <authorList>
            <person name="Jackson A.P."/>
            <person name="Gamble J.A."/>
            <person name="Yeomans T."/>
            <person name="Moran G.P."/>
            <person name="Saunders D."/>
            <person name="Harris D."/>
            <person name="Aslett M."/>
            <person name="Barrell J.F."/>
            <person name="Butler G."/>
            <person name="Citiulo F."/>
            <person name="Coleman D.C."/>
            <person name="de Groot P.W.J."/>
            <person name="Goodwin T.J."/>
            <person name="Quail M.A."/>
            <person name="McQuillan J."/>
            <person name="Munro C.A."/>
            <person name="Pain A."/>
            <person name="Poulter R.T."/>
            <person name="Rajandream M.A."/>
            <person name="Renauld H."/>
            <person name="Spiering M.J."/>
            <person name="Tivey A."/>
            <person name="Gow N.A.R."/>
            <person name="Barrell B."/>
            <person name="Sullivan D.J."/>
            <person name="Berriman M."/>
        </authorList>
    </citation>
    <scope>NUCLEOTIDE SEQUENCE [LARGE SCALE GENOMIC DNA]</scope>
    <source>
        <strain evidence="13">CD36 / ATCC MYA-646 / CBS 7987 / NCPF 3949 / NRRL Y-17841</strain>
    </source>
</reference>
<organism evidence="12 13">
    <name type="scientific">Candida dubliniensis (strain CD36 / ATCC MYA-646 / CBS 7987 / NCPF 3949 / NRRL Y-17841)</name>
    <name type="common">Yeast</name>
    <dbReference type="NCBI Taxonomy" id="573826"/>
    <lineage>
        <taxon>Eukaryota</taxon>
        <taxon>Fungi</taxon>
        <taxon>Dikarya</taxon>
        <taxon>Ascomycota</taxon>
        <taxon>Saccharomycotina</taxon>
        <taxon>Pichiomycetes</taxon>
        <taxon>Debaryomycetaceae</taxon>
        <taxon>Candida/Lodderomyces clade</taxon>
        <taxon>Candida</taxon>
    </lineage>
</organism>
<dbReference type="eggNOG" id="KOG2628">
    <property type="taxonomic scope" value="Eukaryota"/>
</dbReference>
<dbReference type="Proteomes" id="UP000002605">
    <property type="component" value="Chromosome 6"/>
</dbReference>
<keyword evidence="7 10" id="KW-0812">Transmembrane</keyword>
<proteinExistence type="inferred from homology"/>
<dbReference type="PROSITE" id="PS51564">
    <property type="entry name" value="SAM_ICMT"/>
    <property type="match status" value="1"/>
</dbReference>
<name>B9WIJ1_CANDC</name>
<keyword evidence="13" id="KW-1185">Reference proteome</keyword>
<feature type="transmembrane region" description="Helical" evidence="10">
    <location>
        <begin position="122"/>
        <end position="140"/>
    </location>
</feature>
<accession>B9WIJ1</accession>
<dbReference type="VEuPathDB" id="FungiDB:CD36_61230"/>
<evidence type="ECO:0000313" key="13">
    <source>
        <dbReference type="Proteomes" id="UP000002605"/>
    </source>
</evidence>
<evidence type="ECO:0000256" key="6">
    <source>
        <dbReference type="ARBA" id="ARBA00022691"/>
    </source>
</evidence>
<dbReference type="HOGENOM" id="CLU_065200_0_2_1"/>
<protein>
    <recommendedName>
        <fullName evidence="3 10">Protein-S-isoprenylcysteine O-methyltransferase</fullName>
        <ecNumber evidence="3 10">2.1.1.100</ecNumber>
    </recommendedName>
</protein>
<keyword evidence="10" id="KW-0256">Endoplasmic reticulum</keyword>
<evidence type="ECO:0000256" key="2">
    <source>
        <dbReference type="ARBA" id="ARBA00009140"/>
    </source>
</evidence>
<dbReference type="Gene3D" id="1.20.120.1630">
    <property type="match status" value="1"/>
</dbReference>
<dbReference type="EMBL" id="FM992693">
    <property type="protein sequence ID" value="CAX41056.1"/>
    <property type="molecule type" value="Genomic_DNA"/>
</dbReference>
<sequence>MTLSTIFSKRNLSRYNPEKVNLLKIVLKSFLLGSLFTINLYNLLFTFNKFWYQINLFIIFLIIFHNLEFINTVLFNNSQVDDDSFILEDKEMFIINLLSIIEHIIIHNYDYFNLKFYTDSKFVYGIGLILIIIGQFIRSLSMYTAKSSFNHYIQKEKKESKTSSSVALEQIDNTDDNNDVDADDDMGHKLITTGIYSIFRHPSYFGFFIWFLGLQIFLNNIIVLIIGGIILWKFFNERIQFEEIYLVKFFGIDYINYRNKTKTWMMI</sequence>
<evidence type="ECO:0000313" key="12">
    <source>
        <dbReference type="EMBL" id="CAX41056.1"/>
    </source>
</evidence>
<evidence type="ECO:0000256" key="7">
    <source>
        <dbReference type="ARBA" id="ARBA00022692"/>
    </source>
</evidence>
<dbReference type="KEGG" id="cdu:CD36_61230"/>
<keyword evidence="9 10" id="KW-0472">Membrane</keyword>
<dbReference type="AlphaFoldDB" id="B9WIJ1"/>
<keyword evidence="8 10" id="KW-1133">Transmembrane helix</keyword>
<feature type="transmembrane region" description="Helical" evidence="10">
    <location>
        <begin position="207"/>
        <end position="232"/>
    </location>
</feature>
<feature type="transmembrane region" description="Helical" evidence="10">
    <location>
        <begin position="21"/>
        <end position="44"/>
    </location>
</feature>